<evidence type="ECO:0000256" key="1">
    <source>
        <dbReference type="SAM" id="Phobius"/>
    </source>
</evidence>
<dbReference type="AlphaFoldDB" id="A0A318K182"/>
<comment type="caution">
    <text evidence="2">The sequence shown here is derived from an EMBL/GenBank/DDBJ whole genome shotgun (WGS) entry which is preliminary data.</text>
</comment>
<proteinExistence type="predicted"/>
<protein>
    <submittedName>
        <fullName evidence="2">Uncharacterized protein</fullName>
    </submittedName>
</protein>
<feature type="transmembrane region" description="Helical" evidence="1">
    <location>
        <begin position="6"/>
        <end position="23"/>
    </location>
</feature>
<evidence type="ECO:0000313" key="3">
    <source>
        <dbReference type="Proteomes" id="UP000247569"/>
    </source>
</evidence>
<evidence type="ECO:0000313" key="2">
    <source>
        <dbReference type="EMBL" id="PXX62354.1"/>
    </source>
</evidence>
<accession>A0A318K182</accession>
<sequence>MRCVGPWVTLAMVAALGIALLLIDMSKAGEQTAPAGHYGYSAGVRHSWVVGA</sequence>
<keyword evidence="3" id="KW-1185">Reference proteome</keyword>
<reference evidence="2 3" key="1">
    <citation type="submission" date="2018-05" db="EMBL/GenBank/DDBJ databases">
        <title>Genomic Encyclopedia of Type Strains, Phase IV (KMG-IV): sequencing the most valuable type-strain genomes for metagenomic binning, comparative biology and taxonomic classification.</title>
        <authorList>
            <person name="Goeker M."/>
        </authorList>
    </citation>
    <scope>NUCLEOTIDE SEQUENCE [LARGE SCALE GENOMIC DNA]</scope>
    <source>
        <strain evidence="2 3">DSM 44704</strain>
    </source>
</reference>
<gene>
    <name evidence="2" type="ORF">DFR70_107222</name>
</gene>
<dbReference type="Proteomes" id="UP000247569">
    <property type="component" value="Unassembled WGS sequence"/>
</dbReference>
<name>A0A318K182_9NOCA</name>
<keyword evidence="1" id="KW-1133">Transmembrane helix</keyword>
<dbReference type="RefSeq" id="WP_157195442.1">
    <property type="nucleotide sequence ID" value="NZ_QJKF01000007.1"/>
</dbReference>
<dbReference type="EMBL" id="QJKF01000007">
    <property type="protein sequence ID" value="PXX62354.1"/>
    <property type="molecule type" value="Genomic_DNA"/>
</dbReference>
<keyword evidence="1" id="KW-0812">Transmembrane</keyword>
<keyword evidence="1" id="KW-0472">Membrane</keyword>
<organism evidence="2 3">
    <name type="scientific">Nocardia tenerifensis</name>
    <dbReference type="NCBI Taxonomy" id="228006"/>
    <lineage>
        <taxon>Bacteria</taxon>
        <taxon>Bacillati</taxon>
        <taxon>Actinomycetota</taxon>
        <taxon>Actinomycetes</taxon>
        <taxon>Mycobacteriales</taxon>
        <taxon>Nocardiaceae</taxon>
        <taxon>Nocardia</taxon>
    </lineage>
</organism>